<dbReference type="GO" id="GO:0045048">
    <property type="term" value="P:protein insertion into ER membrane"/>
    <property type="evidence" value="ECO:0007669"/>
    <property type="project" value="InterPro"/>
</dbReference>
<dbReference type="GeneID" id="25773026"/>
<dbReference type="STRING" id="871575.W1QFC9"/>
<dbReference type="KEGG" id="opa:HPODL_03589"/>
<dbReference type="HOGENOM" id="CLU_046061_0_2_1"/>
<name>W1QFC9_OGAPD</name>
<sequence>MDATQGKLQKSLARFKERISNGSYYEAQQTMRAIINRHVNSGNYGSAVELLYQSSKILMEFKRYDEACDLLLYMIEVFEKENKSVDEFKAHDLSKLIELINVIPDEDPNILNLAKEVSKFAVKKSGSEGGFPALSFVIGSKLYYSGSVDQINASEHYLLVSGTPESLQMLVDLEFGAYLLDQPNTFGTYLARMVIPYVTFGNLKLARKSVVDMISKLKESDRSGLFSFQQSGDLQILELGTDTDLQDCYGLVNFLQLLIEVCERANSENAANFKLLVNRYFQLLERNNLALKVNAIGESYFGVSIVQKSANMLQEMMSGLLGGGK</sequence>
<protein>
    <recommendedName>
        <fullName evidence="4">Golgi to ER traffic protein 4</fullName>
    </recommendedName>
</protein>
<evidence type="ECO:0000313" key="3">
    <source>
        <dbReference type="Proteomes" id="UP000008673"/>
    </source>
</evidence>
<evidence type="ECO:0008006" key="4">
    <source>
        <dbReference type="Google" id="ProtNLM"/>
    </source>
</evidence>
<gene>
    <name evidence="2" type="ORF">HPODL_03589</name>
</gene>
<dbReference type="Proteomes" id="UP000008673">
    <property type="component" value="Unassembled WGS sequence"/>
</dbReference>
<proteinExistence type="inferred from homology"/>
<dbReference type="OrthoDB" id="10252405at2759"/>
<organism evidence="2 3">
    <name type="scientific">Ogataea parapolymorpha (strain ATCC 26012 / BCRC 20466 / JCM 22074 / NRRL Y-7560 / DL-1)</name>
    <name type="common">Yeast</name>
    <name type="synonym">Hansenula polymorpha</name>
    <dbReference type="NCBI Taxonomy" id="871575"/>
    <lineage>
        <taxon>Eukaryota</taxon>
        <taxon>Fungi</taxon>
        <taxon>Dikarya</taxon>
        <taxon>Ascomycota</taxon>
        <taxon>Saccharomycotina</taxon>
        <taxon>Pichiomycetes</taxon>
        <taxon>Pichiales</taxon>
        <taxon>Pichiaceae</taxon>
        <taxon>Ogataea</taxon>
    </lineage>
</organism>
<accession>W1QFC9</accession>
<dbReference type="Pfam" id="PF04190">
    <property type="entry name" value="GET4"/>
    <property type="match status" value="1"/>
</dbReference>
<dbReference type="RefSeq" id="XP_013935389.1">
    <property type="nucleotide sequence ID" value="XM_014079914.1"/>
</dbReference>
<dbReference type="PANTHER" id="PTHR12875">
    <property type="entry name" value="GOLGI TO ER TRAFFIC PROTEIN 4 HOMOLOG"/>
    <property type="match status" value="1"/>
</dbReference>
<dbReference type="GO" id="GO:0072380">
    <property type="term" value="C:TRC complex"/>
    <property type="evidence" value="ECO:0007669"/>
    <property type="project" value="TreeGrafter"/>
</dbReference>
<reference evidence="2 3" key="1">
    <citation type="journal article" date="2013" name="BMC Genomics">
        <title>Genome sequence and analysis of methylotrophic yeast Hansenula polymorpha DL1.</title>
        <authorList>
            <person name="Ravin N.V."/>
            <person name="Eldarov M.A."/>
            <person name="Kadnikov V.V."/>
            <person name="Beletsky A.V."/>
            <person name="Schneider J."/>
            <person name="Mardanova E.S."/>
            <person name="Smekalova E.M."/>
            <person name="Zvereva M.I."/>
            <person name="Dontsova O.A."/>
            <person name="Mardanov A.V."/>
            <person name="Skryabin K.G."/>
        </authorList>
    </citation>
    <scope>NUCLEOTIDE SEQUENCE [LARGE SCALE GENOMIC DNA]</scope>
    <source>
        <strain evidence="3">ATCC 26012 / BCRC 20466 / JCM 22074 / NRRL Y-7560 / DL-1</strain>
    </source>
</reference>
<dbReference type="InterPro" id="IPR011990">
    <property type="entry name" value="TPR-like_helical_dom_sf"/>
</dbReference>
<dbReference type="OMA" id="LMDMMGM"/>
<dbReference type="EMBL" id="AEOI02000007">
    <property type="protein sequence ID" value="ESW99717.1"/>
    <property type="molecule type" value="Genomic_DNA"/>
</dbReference>
<comment type="similarity">
    <text evidence="1">Belongs to the GET4 family.</text>
</comment>
<dbReference type="AlphaFoldDB" id="W1QFC9"/>
<dbReference type="InterPro" id="IPR007317">
    <property type="entry name" value="GET4"/>
</dbReference>
<keyword evidence="3" id="KW-1185">Reference proteome</keyword>
<dbReference type="PANTHER" id="PTHR12875:SF0">
    <property type="entry name" value="GOLGI TO ER TRAFFIC PROTEIN 4 HOMOLOG"/>
    <property type="match status" value="1"/>
</dbReference>
<comment type="caution">
    <text evidence="2">The sequence shown here is derived from an EMBL/GenBank/DDBJ whole genome shotgun (WGS) entry which is preliminary data.</text>
</comment>
<dbReference type="eggNOG" id="KOG3024">
    <property type="taxonomic scope" value="Eukaryota"/>
</dbReference>
<evidence type="ECO:0000256" key="1">
    <source>
        <dbReference type="ARBA" id="ARBA00005351"/>
    </source>
</evidence>
<evidence type="ECO:0000313" key="2">
    <source>
        <dbReference type="EMBL" id="ESW99717.1"/>
    </source>
</evidence>
<dbReference type="Gene3D" id="1.25.40.10">
    <property type="entry name" value="Tetratricopeptide repeat domain"/>
    <property type="match status" value="1"/>
</dbReference>